<dbReference type="EnsemblMetazoa" id="CJA13039b.1">
    <property type="protein sequence ID" value="CJA13039b.1"/>
    <property type="gene ID" value="WBGene00132243"/>
</dbReference>
<dbReference type="Gene3D" id="1.10.3860.10">
    <property type="entry name" value="Sodium:dicarboxylate symporter"/>
    <property type="match status" value="2"/>
</dbReference>
<comment type="caution">
    <text evidence="9">Lacks conserved residue(s) required for the propagation of feature annotation.</text>
</comment>
<keyword evidence="5 9" id="KW-0769">Symport</keyword>
<evidence type="ECO:0000256" key="6">
    <source>
        <dbReference type="ARBA" id="ARBA00022989"/>
    </source>
</evidence>
<evidence type="ECO:0000256" key="3">
    <source>
        <dbReference type="ARBA" id="ARBA00022448"/>
    </source>
</evidence>
<comment type="subcellular location">
    <subcellularLocation>
        <location evidence="1 9">Membrane</location>
        <topology evidence="1 9">Multi-pass membrane protein</topology>
    </subcellularLocation>
</comment>
<dbReference type="InterPro" id="IPR001991">
    <property type="entry name" value="Na-dicarboxylate_symporter"/>
</dbReference>
<dbReference type="InterPro" id="IPR050746">
    <property type="entry name" value="DAACS"/>
</dbReference>
<accession>A0A8R1HVI7</accession>
<dbReference type="InterPro" id="IPR036458">
    <property type="entry name" value="Na:dicarbo_symporter_sf"/>
</dbReference>
<dbReference type="GO" id="GO:0015175">
    <property type="term" value="F:neutral L-amino acid transmembrane transporter activity"/>
    <property type="evidence" value="ECO:0007669"/>
    <property type="project" value="TreeGrafter"/>
</dbReference>
<feature type="transmembrane region" description="Helical" evidence="9">
    <location>
        <begin position="158"/>
        <end position="178"/>
    </location>
</feature>
<keyword evidence="8" id="KW-0325">Glycoprotein</keyword>
<evidence type="ECO:0000313" key="10">
    <source>
        <dbReference type="EnsemblMetazoa" id="CJA13039b.1"/>
    </source>
</evidence>
<keyword evidence="7 9" id="KW-0472">Membrane</keyword>
<dbReference type="PANTHER" id="PTHR11958">
    <property type="entry name" value="SODIUM/DICARBOXYLATE SYMPORTER-RELATED"/>
    <property type="match status" value="1"/>
</dbReference>
<dbReference type="AlphaFoldDB" id="A0A8R1HVI7"/>
<reference evidence="11" key="1">
    <citation type="submission" date="2010-08" db="EMBL/GenBank/DDBJ databases">
        <authorList>
            <consortium name="Caenorhabditis japonica Sequencing Consortium"/>
            <person name="Wilson R.K."/>
        </authorList>
    </citation>
    <scope>NUCLEOTIDE SEQUENCE [LARGE SCALE GENOMIC DNA]</scope>
    <source>
        <strain evidence="11">DF5081</strain>
    </source>
</reference>
<evidence type="ECO:0000256" key="9">
    <source>
        <dbReference type="RuleBase" id="RU361216"/>
    </source>
</evidence>
<feature type="transmembrane region" description="Helical" evidence="9">
    <location>
        <begin position="12"/>
        <end position="35"/>
    </location>
</feature>
<protein>
    <recommendedName>
        <fullName evidence="9">Amino acid transporter</fullName>
    </recommendedName>
</protein>
<keyword evidence="11" id="KW-1185">Reference proteome</keyword>
<proteinExistence type="inferred from homology"/>
<evidence type="ECO:0000256" key="4">
    <source>
        <dbReference type="ARBA" id="ARBA00022692"/>
    </source>
</evidence>
<name>A0A8R1HVI7_CAEJA</name>
<organism evidence="10 11">
    <name type="scientific">Caenorhabditis japonica</name>
    <dbReference type="NCBI Taxonomy" id="281687"/>
    <lineage>
        <taxon>Eukaryota</taxon>
        <taxon>Metazoa</taxon>
        <taxon>Ecdysozoa</taxon>
        <taxon>Nematoda</taxon>
        <taxon>Chromadorea</taxon>
        <taxon>Rhabditida</taxon>
        <taxon>Rhabditina</taxon>
        <taxon>Rhabditomorpha</taxon>
        <taxon>Rhabditoidea</taxon>
        <taxon>Rhabditidae</taxon>
        <taxon>Peloderinae</taxon>
        <taxon>Caenorhabditis</taxon>
    </lineage>
</organism>
<evidence type="ECO:0000256" key="7">
    <source>
        <dbReference type="ARBA" id="ARBA00023136"/>
    </source>
</evidence>
<dbReference type="InterPro" id="IPR018107">
    <property type="entry name" value="Na-dicarboxylate_symporter_CS"/>
</dbReference>
<sequence>MDASKSGKMGVLAVCYYMCTVIIASVIGVIVVLLIHPGNPEVKNINGEEMTTGTTEISALDSILDLIRNMFPKNIVEATMKRAQTTFGVVKKKHVFQNITEPQNMKKIVQLSEGTNILGSGASLPQAIHCAEHNLHVDSRIAGFVMPLGNTINMDGNALYEAVAVIFIAQLNGIALSVPQIITICVTATFASIGLNAVPAGLVSMFVILSAVHLPISDISLLFTVDWLMYVFMSPVQAKINKFIMCKSDVSSTTRHDVLADLCAAEDGLEDVDRPAHLPIVKRVSFVDYHHIPSPTLSPVFNSTKTYSLKSAIITPLRAHVTLQTRLSHLSEE</sequence>
<dbReference type="PROSITE" id="PS00714">
    <property type="entry name" value="NA_DICARBOXYL_SYMP_2"/>
    <property type="match status" value="1"/>
</dbReference>
<dbReference type="SUPFAM" id="SSF118215">
    <property type="entry name" value="Proton glutamate symport protein"/>
    <property type="match status" value="1"/>
</dbReference>
<dbReference type="GO" id="GO:0015501">
    <property type="term" value="F:glutamate:sodium symporter activity"/>
    <property type="evidence" value="ECO:0007669"/>
    <property type="project" value="TreeGrafter"/>
</dbReference>
<comment type="similarity">
    <text evidence="2 9">Belongs to the dicarboxylate/amino acid:cation symporter (DAACS) (TC 2.A.23) family.</text>
</comment>
<evidence type="ECO:0000256" key="8">
    <source>
        <dbReference type="ARBA" id="ARBA00023180"/>
    </source>
</evidence>
<reference evidence="10" key="2">
    <citation type="submission" date="2022-06" db="UniProtKB">
        <authorList>
            <consortium name="EnsemblMetazoa"/>
        </authorList>
    </citation>
    <scope>IDENTIFICATION</scope>
    <source>
        <strain evidence="10">DF5081</strain>
    </source>
</reference>
<keyword evidence="4 9" id="KW-0812">Transmembrane</keyword>
<evidence type="ECO:0000313" key="11">
    <source>
        <dbReference type="Proteomes" id="UP000005237"/>
    </source>
</evidence>
<keyword evidence="3 9" id="KW-0813">Transport</keyword>
<dbReference type="PANTHER" id="PTHR11958:SF17">
    <property type="entry name" value="AMINO ACID TRANSPORTER"/>
    <property type="match status" value="1"/>
</dbReference>
<evidence type="ECO:0000256" key="5">
    <source>
        <dbReference type="ARBA" id="ARBA00022847"/>
    </source>
</evidence>
<feature type="transmembrane region" description="Helical" evidence="9">
    <location>
        <begin position="190"/>
        <end position="213"/>
    </location>
</feature>
<dbReference type="Proteomes" id="UP000005237">
    <property type="component" value="Unassembled WGS sequence"/>
</dbReference>
<dbReference type="GO" id="GO:0005886">
    <property type="term" value="C:plasma membrane"/>
    <property type="evidence" value="ECO:0007669"/>
    <property type="project" value="TreeGrafter"/>
</dbReference>
<dbReference type="Pfam" id="PF00375">
    <property type="entry name" value="SDF"/>
    <property type="match status" value="2"/>
</dbReference>
<evidence type="ECO:0000256" key="1">
    <source>
        <dbReference type="ARBA" id="ARBA00004141"/>
    </source>
</evidence>
<dbReference type="GO" id="GO:0005313">
    <property type="term" value="F:L-glutamate transmembrane transporter activity"/>
    <property type="evidence" value="ECO:0007669"/>
    <property type="project" value="TreeGrafter"/>
</dbReference>
<keyword evidence="6 9" id="KW-1133">Transmembrane helix</keyword>
<evidence type="ECO:0000256" key="2">
    <source>
        <dbReference type="ARBA" id="ARBA00006148"/>
    </source>
</evidence>